<sequence length="294" mass="33550">MAKKALVIALAGITTRWKYAVAYYLTNKTDFEAKLTDCNPTGNALKDIISKIIVKAENIGLKVAAVISDMGSDNLSLWRAWNIGCHRNSEIRCSIPHPARPQDRLYIMPDPVHVFKNIRSMLENQEIISLPQSIVESQGLSHPFVEVKHIEELLRHEKKFEFKIANKLKECSLRVKNHFSTMKVSTARSVICRRTAIGLNVYAKTTANSKPLTTAFFIVLVQQHWFDLVTIRSSKLALSKKNEDAYNKAIEHLQFTTHVFQHMKIGTKGHWKPVQTGLLMVVERLLLLQNYFLN</sequence>
<evidence type="ECO:0000259" key="1">
    <source>
        <dbReference type="Pfam" id="PF21787"/>
    </source>
</evidence>
<gene>
    <name evidence="2" type="ORF">DMN91_002382</name>
</gene>
<evidence type="ECO:0000313" key="2">
    <source>
        <dbReference type="EMBL" id="RLU24294.1"/>
    </source>
</evidence>
<comment type="caution">
    <text evidence="2">The sequence shown here is derived from an EMBL/GenBank/DDBJ whole genome shotgun (WGS) entry which is preliminary data.</text>
</comment>
<dbReference type="InterPro" id="IPR048365">
    <property type="entry name" value="TNP-like_RNaseH_N"/>
</dbReference>
<evidence type="ECO:0000313" key="3">
    <source>
        <dbReference type="Proteomes" id="UP000279307"/>
    </source>
</evidence>
<accession>A0A3L8DV43</accession>
<reference evidence="2 3" key="1">
    <citation type="journal article" date="2018" name="Genome Res.">
        <title>The genomic architecture and molecular evolution of ant odorant receptors.</title>
        <authorList>
            <person name="McKenzie S.K."/>
            <person name="Kronauer D.J.C."/>
        </authorList>
    </citation>
    <scope>NUCLEOTIDE SEQUENCE [LARGE SCALE GENOMIC DNA]</scope>
    <source>
        <strain evidence="2">Clonal line C1</strain>
    </source>
</reference>
<dbReference type="Pfam" id="PF21787">
    <property type="entry name" value="TNP-like_RNaseH_N"/>
    <property type="match status" value="1"/>
</dbReference>
<feature type="domain" description="Transposable element P transposase-like RNase H" evidence="1">
    <location>
        <begin position="2"/>
        <end position="80"/>
    </location>
</feature>
<dbReference type="AlphaFoldDB" id="A0A3L8DV43"/>
<name>A0A3L8DV43_OOCBI</name>
<proteinExistence type="predicted"/>
<dbReference type="EMBL" id="QOIP01000003">
    <property type="protein sequence ID" value="RLU24294.1"/>
    <property type="molecule type" value="Genomic_DNA"/>
</dbReference>
<dbReference type="OrthoDB" id="6624120at2759"/>
<dbReference type="Proteomes" id="UP000279307">
    <property type="component" value="Chromosome 3"/>
</dbReference>
<protein>
    <recommendedName>
        <fullName evidence="1">Transposable element P transposase-like RNase H domain-containing protein</fullName>
    </recommendedName>
</protein>
<organism evidence="2 3">
    <name type="scientific">Ooceraea biroi</name>
    <name type="common">Clonal raider ant</name>
    <name type="synonym">Cerapachys biroi</name>
    <dbReference type="NCBI Taxonomy" id="2015173"/>
    <lineage>
        <taxon>Eukaryota</taxon>
        <taxon>Metazoa</taxon>
        <taxon>Ecdysozoa</taxon>
        <taxon>Arthropoda</taxon>
        <taxon>Hexapoda</taxon>
        <taxon>Insecta</taxon>
        <taxon>Pterygota</taxon>
        <taxon>Neoptera</taxon>
        <taxon>Endopterygota</taxon>
        <taxon>Hymenoptera</taxon>
        <taxon>Apocrita</taxon>
        <taxon>Aculeata</taxon>
        <taxon>Formicoidea</taxon>
        <taxon>Formicidae</taxon>
        <taxon>Dorylinae</taxon>
        <taxon>Ooceraea</taxon>
    </lineage>
</organism>